<protein>
    <recommendedName>
        <fullName evidence="4">NERD domain-containing protein</fullName>
    </recommendedName>
</protein>
<dbReference type="RefSeq" id="WP_011831644.1">
    <property type="nucleotide sequence ID" value="NC_008826.1"/>
</dbReference>
<sequence>MGANHAEFKPWANDLKYGFIILLVGVAALWLAWRNAALPLGVAAVAVTWFGQAKLRRGYYRRRGKRIEVAALRAKDLPSDWHFQAGRRVQTGGDIDFYVESPDKEKKFAIEHKTFESIVVRHTWLGLGETKFEMANGKPLRGDPVGQTLRNARAVGATPVLWLSRGNAKTIKLGNGLIIVQGGRGKLLRAIGARWFLFF</sequence>
<dbReference type="KEGG" id="mpt:Mpe_B0281"/>
<proteinExistence type="predicted"/>
<keyword evidence="3" id="KW-1185">Reference proteome</keyword>
<keyword evidence="1" id="KW-1133">Transmembrane helix</keyword>
<keyword evidence="2" id="KW-0614">Plasmid</keyword>
<evidence type="ECO:0008006" key="4">
    <source>
        <dbReference type="Google" id="ProtNLM"/>
    </source>
</evidence>
<evidence type="ECO:0000313" key="2">
    <source>
        <dbReference type="EMBL" id="ABM97056.1"/>
    </source>
</evidence>
<dbReference type="EMBL" id="CP000556">
    <property type="protein sequence ID" value="ABM97056.1"/>
    <property type="molecule type" value="Genomic_DNA"/>
</dbReference>
<dbReference type="Proteomes" id="UP000000366">
    <property type="component" value="Plasmid RPME01"/>
</dbReference>
<dbReference type="AlphaFoldDB" id="A2SNB7"/>
<feature type="transmembrane region" description="Helical" evidence="1">
    <location>
        <begin position="15"/>
        <end position="32"/>
    </location>
</feature>
<feature type="transmembrane region" description="Helical" evidence="1">
    <location>
        <begin position="38"/>
        <end position="55"/>
    </location>
</feature>
<name>A2SNB7_METPP</name>
<evidence type="ECO:0000256" key="1">
    <source>
        <dbReference type="SAM" id="Phobius"/>
    </source>
</evidence>
<accession>A2SNB7</accession>
<dbReference type="HOGENOM" id="CLU_1370822_0_0_4"/>
<geneLocation type="plasmid" evidence="2 3">
    <name>RPME01</name>
</geneLocation>
<organism evidence="2 3">
    <name type="scientific">Methylibium petroleiphilum (strain ATCC BAA-1232 / LMG 22953 / PM1)</name>
    <dbReference type="NCBI Taxonomy" id="420662"/>
    <lineage>
        <taxon>Bacteria</taxon>
        <taxon>Pseudomonadati</taxon>
        <taxon>Pseudomonadota</taxon>
        <taxon>Betaproteobacteria</taxon>
        <taxon>Burkholderiales</taxon>
        <taxon>Sphaerotilaceae</taxon>
        <taxon>Methylibium</taxon>
    </lineage>
</organism>
<keyword evidence="1" id="KW-0812">Transmembrane</keyword>
<reference evidence="2 3" key="1">
    <citation type="journal article" date="2007" name="J. Bacteriol.">
        <title>Whole-genome analysis of the methyl tert-butyl ether-degrading beta-proteobacterium Methylibium petroleiphilum PM1.</title>
        <authorList>
            <person name="Kane S.R."/>
            <person name="Chakicherla A.Y."/>
            <person name="Chain P.S.G."/>
            <person name="Schmidt R."/>
            <person name="Shin M.W."/>
            <person name="Legler T.C."/>
            <person name="Scow K.M."/>
            <person name="Larimer F.W."/>
            <person name="Lucas S.M."/>
            <person name="Richardson P.M."/>
            <person name="Hristova K.R."/>
        </authorList>
    </citation>
    <scope>NUCLEOTIDE SEQUENCE [LARGE SCALE GENOMIC DNA]</scope>
    <source>
        <strain evidence="3">ATCC BAA-1232 / LMG 22953 / PM1</strain>
        <plasmid evidence="2 3">RPME01</plasmid>
    </source>
</reference>
<evidence type="ECO:0000313" key="3">
    <source>
        <dbReference type="Proteomes" id="UP000000366"/>
    </source>
</evidence>
<gene>
    <name evidence="2" type="ordered locus">Mpe_B0281</name>
</gene>
<keyword evidence="1" id="KW-0472">Membrane</keyword>